<dbReference type="HOGENOM" id="CLU_017584_9_3_4"/>
<protein>
    <submittedName>
        <fullName evidence="6">GntR domain protein</fullName>
    </submittedName>
</protein>
<dbReference type="EMBL" id="CP001053">
    <property type="protein sequence ID" value="ACD20768.1"/>
    <property type="molecule type" value="Genomic_DNA"/>
</dbReference>
<dbReference type="InterPro" id="IPR011711">
    <property type="entry name" value="GntR_C"/>
</dbReference>
<dbReference type="Pfam" id="PF07729">
    <property type="entry name" value="FCD"/>
    <property type="match status" value="1"/>
</dbReference>
<keyword evidence="1" id="KW-0805">Transcription regulation</keyword>
<dbReference type="RefSeq" id="WP_012428276.1">
    <property type="nucleotide sequence ID" value="NC_010676.1"/>
</dbReference>
<evidence type="ECO:0000313" key="6">
    <source>
        <dbReference type="EMBL" id="ACD20768.1"/>
    </source>
</evidence>
<dbReference type="CDD" id="cd07377">
    <property type="entry name" value="WHTH_GntR"/>
    <property type="match status" value="1"/>
</dbReference>
<dbReference type="Gene3D" id="1.10.10.10">
    <property type="entry name" value="Winged helix-like DNA-binding domain superfamily/Winged helix DNA-binding domain"/>
    <property type="match status" value="1"/>
</dbReference>
<dbReference type="SMART" id="SM00895">
    <property type="entry name" value="FCD"/>
    <property type="match status" value="1"/>
</dbReference>
<dbReference type="SMART" id="SM00345">
    <property type="entry name" value="HTH_GNTR"/>
    <property type="match status" value="1"/>
</dbReference>
<feature type="domain" description="HTH gntR-type" evidence="5">
    <location>
        <begin position="1"/>
        <end position="66"/>
    </location>
</feature>
<dbReference type="eggNOG" id="COG2186">
    <property type="taxonomic scope" value="Bacteria"/>
</dbReference>
<dbReference type="GO" id="GO:0003700">
    <property type="term" value="F:DNA-binding transcription factor activity"/>
    <property type="evidence" value="ECO:0007669"/>
    <property type="project" value="InterPro"/>
</dbReference>
<keyword evidence="2" id="KW-0238">DNA-binding</keyword>
<dbReference type="InterPro" id="IPR036388">
    <property type="entry name" value="WH-like_DNA-bd_sf"/>
</dbReference>
<evidence type="ECO:0000256" key="3">
    <source>
        <dbReference type="ARBA" id="ARBA00023163"/>
    </source>
</evidence>
<dbReference type="InterPro" id="IPR008920">
    <property type="entry name" value="TF_FadR/GntR_C"/>
</dbReference>
<feature type="region of interest" description="Disordered" evidence="4">
    <location>
        <begin position="228"/>
        <end position="257"/>
    </location>
</feature>
<proteinExistence type="predicted"/>
<dbReference type="GO" id="GO:0003677">
    <property type="term" value="F:DNA binding"/>
    <property type="evidence" value="ECO:0007669"/>
    <property type="project" value="UniProtKB-KW"/>
</dbReference>
<keyword evidence="3" id="KW-0804">Transcription</keyword>
<dbReference type="SUPFAM" id="SSF48008">
    <property type="entry name" value="GntR ligand-binding domain-like"/>
    <property type="match status" value="1"/>
</dbReference>
<feature type="compositionally biased region" description="Low complexity" evidence="4">
    <location>
        <begin position="228"/>
        <end position="238"/>
    </location>
</feature>
<name>B2T8V5_PARPJ</name>
<dbReference type="PROSITE" id="PS50949">
    <property type="entry name" value="HTH_GNTR"/>
    <property type="match status" value="1"/>
</dbReference>
<evidence type="ECO:0000256" key="4">
    <source>
        <dbReference type="SAM" id="MobiDB-lite"/>
    </source>
</evidence>
<dbReference type="Gene3D" id="1.20.120.530">
    <property type="entry name" value="GntR ligand-binding domain-like"/>
    <property type="match status" value="1"/>
</dbReference>
<dbReference type="AlphaFoldDB" id="B2T8V5"/>
<dbReference type="Proteomes" id="UP000001739">
    <property type="component" value="Chromosome 2"/>
</dbReference>
<accession>B2T8V5</accession>
<dbReference type="PANTHER" id="PTHR43537">
    <property type="entry name" value="TRANSCRIPTIONAL REGULATOR, GNTR FAMILY"/>
    <property type="match status" value="1"/>
</dbReference>
<reference evidence="6 7" key="1">
    <citation type="journal article" date="2011" name="J. Bacteriol.">
        <title>Complete genome sequence of the plant growth-promoting endophyte Burkholderia phytofirmans strain PsJN.</title>
        <authorList>
            <person name="Weilharter A."/>
            <person name="Mitter B."/>
            <person name="Shin M.V."/>
            <person name="Chain P.S."/>
            <person name="Nowak J."/>
            <person name="Sessitsch A."/>
        </authorList>
    </citation>
    <scope>NUCLEOTIDE SEQUENCE [LARGE SCALE GENOMIC DNA]</scope>
    <source>
        <strain evidence="7">DSM 17436 / LMG 22146 / PsJN</strain>
    </source>
</reference>
<organism evidence="6 7">
    <name type="scientific">Paraburkholderia phytofirmans (strain DSM 17436 / LMG 22146 / PsJN)</name>
    <name type="common">Burkholderia phytofirmans</name>
    <dbReference type="NCBI Taxonomy" id="398527"/>
    <lineage>
        <taxon>Bacteria</taxon>
        <taxon>Pseudomonadati</taxon>
        <taxon>Pseudomonadota</taxon>
        <taxon>Betaproteobacteria</taxon>
        <taxon>Burkholderiales</taxon>
        <taxon>Burkholderiaceae</taxon>
        <taxon>Paraburkholderia</taxon>
    </lineage>
</organism>
<sequence length="257" mass="28778">MLDNVRQLVQLIHERGFEPGDKLPSEREMSEMFGMSRGALREALIRLDTLRIVDARPKSGIYLRAGSADRSIEAMVLFAEADAPLAPDEVIQAVELRRLLETQAVRLACERRTDDDLERLSGIVKRCVAARGNGEKLAGLDAEFHLAIVAATQNDVFARFINVFYLMSRKRREVYFSSDEHCRQSVSDHRKLLAAIAERDVDKAENILRQHIKGVDVYFRTLFAASPDDGVPSSSSVVKRTKKKSATRKLVPADGVV</sequence>
<evidence type="ECO:0000313" key="7">
    <source>
        <dbReference type="Proteomes" id="UP000001739"/>
    </source>
</evidence>
<dbReference type="Pfam" id="PF00392">
    <property type="entry name" value="GntR"/>
    <property type="match status" value="1"/>
</dbReference>
<evidence type="ECO:0000256" key="1">
    <source>
        <dbReference type="ARBA" id="ARBA00023015"/>
    </source>
</evidence>
<evidence type="ECO:0000256" key="2">
    <source>
        <dbReference type="ARBA" id="ARBA00023125"/>
    </source>
</evidence>
<dbReference type="SUPFAM" id="SSF46785">
    <property type="entry name" value="Winged helix' DNA-binding domain"/>
    <property type="match status" value="1"/>
</dbReference>
<gene>
    <name evidence="6" type="ordered locus">Bphyt_6461</name>
</gene>
<dbReference type="STRING" id="398527.Bphyt_6461"/>
<dbReference type="PANTHER" id="PTHR43537:SF5">
    <property type="entry name" value="UXU OPERON TRANSCRIPTIONAL REGULATOR"/>
    <property type="match status" value="1"/>
</dbReference>
<dbReference type="KEGG" id="bpy:Bphyt_6461"/>
<evidence type="ECO:0000259" key="5">
    <source>
        <dbReference type="PROSITE" id="PS50949"/>
    </source>
</evidence>
<dbReference type="InterPro" id="IPR036390">
    <property type="entry name" value="WH_DNA-bd_sf"/>
</dbReference>
<dbReference type="InterPro" id="IPR000524">
    <property type="entry name" value="Tscrpt_reg_HTH_GntR"/>
</dbReference>
<dbReference type="PRINTS" id="PR00035">
    <property type="entry name" value="HTHGNTR"/>
</dbReference>